<feature type="transmembrane region" description="Helical" evidence="6">
    <location>
        <begin position="134"/>
        <end position="157"/>
    </location>
</feature>
<organism evidence="7 8">
    <name type="scientific">Streptomyces cadmiisoli</name>
    <dbReference type="NCBI Taxonomy" id="2184053"/>
    <lineage>
        <taxon>Bacteria</taxon>
        <taxon>Bacillati</taxon>
        <taxon>Actinomycetota</taxon>
        <taxon>Actinomycetes</taxon>
        <taxon>Kitasatosporales</taxon>
        <taxon>Streptomycetaceae</taxon>
        <taxon>Streptomyces</taxon>
        <taxon>Streptomyces aurantiacus group</taxon>
    </lineage>
</organism>
<evidence type="ECO:0000313" key="8">
    <source>
        <dbReference type="Proteomes" id="UP000249616"/>
    </source>
</evidence>
<dbReference type="AlphaFoldDB" id="A0A2Z4JA12"/>
<evidence type="ECO:0000256" key="6">
    <source>
        <dbReference type="RuleBase" id="RU363041"/>
    </source>
</evidence>
<dbReference type="InterPro" id="IPR051598">
    <property type="entry name" value="TSUP/Inactive_protease-like"/>
</dbReference>
<name>A0A2Z4JA12_9ACTN</name>
<feature type="transmembrane region" description="Helical" evidence="6">
    <location>
        <begin position="12"/>
        <end position="31"/>
    </location>
</feature>
<keyword evidence="6" id="KW-1003">Cell membrane</keyword>
<dbReference type="PANTHER" id="PTHR43701">
    <property type="entry name" value="MEMBRANE TRANSPORTER PROTEIN MJ0441-RELATED"/>
    <property type="match status" value="1"/>
</dbReference>
<dbReference type="Pfam" id="PF01925">
    <property type="entry name" value="TauE"/>
    <property type="match status" value="1"/>
</dbReference>
<evidence type="ECO:0000256" key="4">
    <source>
        <dbReference type="ARBA" id="ARBA00022989"/>
    </source>
</evidence>
<feature type="transmembrane region" description="Helical" evidence="6">
    <location>
        <begin position="84"/>
        <end position="114"/>
    </location>
</feature>
<protein>
    <recommendedName>
        <fullName evidence="6">Probable membrane transporter protein</fullName>
    </recommendedName>
</protein>
<dbReference type="PANTHER" id="PTHR43701:SF5">
    <property type="entry name" value="MEMBRANE TRANSPORTER PROTEIN-RELATED"/>
    <property type="match status" value="1"/>
</dbReference>
<reference evidence="7 8" key="1">
    <citation type="journal article" date="2019" name="Int. J. Syst. Evol. Microbiol.">
        <title>Streptomyces cadmiisoli sp. nov., a novel actinomycete isolated from cadmium-contaminated soil.</title>
        <authorList>
            <person name="Li K."/>
            <person name="Tang X."/>
            <person name="Zhao J."/>
            <person name="Guo Y."/>
            <person name="Tang Y."/>
            <person name="Gao J."/>
        </authorList>
    </citation>
    <scope>NUCLEOTIDE SEQUENCE [LARGE SCALE GENOMIC DNA]</scope>
    <source>
        <strain evidence="7 8">ZFG47</strain>
    </source>
</reference>
<evidence type="ECO:0000256" key="1">
    <source>
        <dbReference type="ARBA" id="ARBA00004141"/>
    </source>
</evidence>
<feature type="transmembrane region" description="Helical" evidence="6">
    <location>
        <begin position="169"/>
        <end position="188"/>
    </location>
</feature>
<dbReference type="InterPro" id="IPR002781">
    <property type="entry name" value="TM_pro_TauE-like"/>
</dbReference>
<evidence type="ECO:0000256" key="3">
    <source>
        <dbReference type="ARBA" id="ARBA00022692"/>
    </source>
</evidence>
<gene>
    <name evidence="7" type="ORF">DN051_39655</name>
</gene>
<dbReference type="Proteomes" id="UP000249616">
    <property type="component" value="Chromosome"/>
</dbReference>
<comment type="subcellular location">
    <subcellularLocation>
        <location evidence="6">Cell membrane</location>
        <topology evidence="6">Multi-pass membrane protein</topology>
    </subcellularLocation>
    <subcellularLocation>
        <location evidence="1">Membrane</location>
        <topology evidence="1">Multi-pass membrane protein</topology>
    </subcellularLocation>
</comment>
<evidence type="ECO:0000256" key="2">
    <source>
        <dbReference type="ARBA" id="ARBA00009142"/>
    </source>
</evidence>
<keyword evidence="3 6" id="KW-0812">Transmembrane</keyword>
<keyword evidence="8" id="KW-1185">Reference proteome</keyword>
<comment type="similarity">
    <text evidence="2 6">Belongs to the 4-toluene sulfonate uptake permease (TSUP) (TC 2.A.102) family.</text>
</comment>
<keyword evidence="5 6" id="KW-0472">Membrane</keyword>
<dbReference type="GO" id="GO:0005886">
    <property type="term" value="C:plasma membrane"/>
    <property type="evidence" value="ECO:0007669"/>
    <property type="project" value="UniProtKB-SubCell"/>
</dbReference>
<evidence type="ECO:0000313" key="7">
    <source>
        <dbReference type="EMBL" id="AWW41981.1"/>
    </source>
</evidence>
<keyword evidence="4 6" id="KW-1133">Transmembrane helix</keyword>
<proteinExistence type="inferred from homology"/>
<dbReference type="EMBL" id="CP030073">
    <property type="protein sequence ID" value="AWW41981.1"/>
    <property type="molecule type" value="Genomic_DNA"/>
</dbReference>
<dbReference type="KEGG" id="scad:DN051_39655"/>
<sequence length="250" mass="25236">MILAGRTTVGGLLIATVTAPVGVSGAVFLLPVQLSVFGAPNPAVIPTSLLFNVVAGPGALWRYRHDGALRGGLARRLVLGTLPGVVLGAALRVVALSGPGVFRLLIAALLLPLGLRSLTLSRHRPPHAGELPPLTLTGLALAAGIYGIGSLLGPILVGRGLPVARVAPAALAATFATPLVGAATYALLSLVSPGDVAPDWWLGLACGTGGRIGGYLGARLQPRLPERALRLLLGTLAAALDTLYAAQPLT</sequence>
<feature type="transmembrane region" description="Helical" evidence="6">
    <location>
        <begin position="43"/>
        <end position="63"/>
    </location>
</feature>
<accession>A0A2Z4JA12</accession>
<evidence type="ECO:0000256" key="5">
    <source>
        <dbReference type="ARBA" id="ARBA00023136"/>
    </source>
</evidence>